<protein>
    <recommendedName>
        <fullName evidence="2">VOC domain-containing protein</fullName>
    </recommendedName>
</protein>
<evidence type="ECO:0000256" key="1">
    <source>
        <dbReference type="ARBA" id="ARBA00022723"/>
    </source>
</evidence>
<dbReference type="GO" id="GO:0004493">
    <property type="term" value="F:methylmalonyl-CoA epimerase activity"/>
    <property type="evidence" value="ECO:0007669"/>
    <property type="project" value="TreeGrafter"/>
</dbReference>
<dbReference type="InterPro" id="IPR037523">
    <property type="entry name" value="VOC_core"/>
</dbReference>
<sequence length="319" mass="35246">MSDELETLCSTAGSGFALRRMFHAHIRVPDVGYVERWFSRVFGRTSARLGDVLGPSGDPLNPTHHTTYTQIADLLVASIDPRSYTRDGVPFYPVTDRPQLNGFGWYVDGIEELLDWIRDLGYPVVDERNALVHEGVLPTAGRSKIPMFWLEPEIAGQRYQFVSTGSLLDHRLKPWSESAAVRNDPLGIVRCAHHTVLTAEPKRLVRLFADVLGGTVIHEGRDDDRGVDSVYVKLVDDVFEFAVPDRGSPAYADLPPGIPRDTYHSVTFQVADLDQVACHLAAEGVQLRSRTERRIVTDPRASLGVSWGFVPSAAPGGAC</sequence>
<dbReference type="InterPro" id="IPR051785">
    <property type="entry name" value="MMCE/EMCE_epimerase"/>
</dbReference>
<keyword evidence="1" id="KW-0479">Metal-binding</keyword>
<name>A0A839XZN5_9PSEU</name>
<keyword evidence="4" id="KW-1185">Reference proteome</keyword>
<dbReference type="Proteomes" id="UP000564573">
    <property type="component" value="Unassembled WGS sequence"/>
</dbReference>
<dbReference type="AlphaFoldDB" id="A0A839XZN5"/>
<dbReference type="GO" id="GO:0046872">
    <property type="term" value="F:metal ion binding"/>
    <property type="evidence" value="ECO:0007669"/>
    <property type="project" value="UniProtKB-KW"/>
</dbReference>
<feature type="domain" description="VOC" evidence="2">
    <location>
        <begin position="190"/>
        <end position="319"/>
    </location>
</feature>
<accession>A0A839XZN5</accession>
<dbReference type="PANTHER" id="PTHR43048:SF3">
    <property type="entry name" value="METHYLMALONYL-COA EPIMERASE, MITOCHONDRIAL"/>
    <property type="match status" value="1"/>
</dbReference>
<dbReference type="EMBL" id="JACIBS010000004">
    <property type="protein sequence ID" value="MBB3665496.1"/>
    <property type="molecule type" value="Genomic_DNA"/>
</dbReference>
<gene>
    <name evidence="3" type="ORF">FB384_004453</name>
</gene>
<evidence type="ECO:0000313" key="4">
    <source>
        <dbReference type="Proteomes" id="UP000564573"/>
    </source>
</evidence>
<dbReference type="InterPro" id="IPR029068">
    <property type="entry name" value="Glyas_Bleomycin-R_OHBP_Dase"/>
</dbReference>
<dbReference type="PANTHER" id="PTHR43048">
    <property type="entry name" value="METHYLMALONYL-COA EPIMERASE"/>
    <property type="match status" value="1"/>
</dbReference>
<dbReference type="SUPFAM" id="SSF54593">
    <property type="entry name" value="Glyoxalase/Bleomycin resistance protein/Dihydroxybiphenyl dioxygenase"/>
    <property type="match status" value="2"/>
</dbReference>
<proteinExistence type="predicted"/>
<dbReference type="RefSeq" id="WP_183786703.1">
    <property type="nucleotide sequence ID" value="NZ_JACIBS010000004.1"/>
</dbReference>
<organism evidence="3 4">
    <name type="scientific">Prauserella sediminis</name>
    <dbReference type="NCBI Taxonomy" id="577680"/>
    <lineage>
        <taxon>Bacteria</taxon>
        <taxon>Bacillati</taxon>
        <taxon>Actinomycetota</taxon>
        <taxon>Actinomycetes</taxon>
        <taxon>Pseudonocardiales</taxon>
        <taxon>Pseudonocardiaceae</taxon>
        <taxon>Prauserella</taxon>
        <taxon>Prauserella salsuginis group</taxon>
    </lineage>
</organism>
<dbReference type="GO" id="GO:0046491">
    <property type="term" value="P:L-methylmalonyl-CoA metabolic process"/>
    <property type="evidence" value="ECO:0007669"/>
    <property type="project" value="TreeGrafter"/>
</dbReference>
<evidence type="ECO:0000313" key="3">
    <source>
        <dbReference type="EMBL" id="MBB3665496.1"/>
    </source>
</evidence>
<dbReference type="Gene3D" id="3.10.180.10">
    <property type="entry name" value="2,3-Dihydroxybiphenyl 1,2-Dioxygenase, domain 1"/>
    <property type="match status" value="2"/>
</dbReference>
<dbReference type="PROSITE" id="PS51819">
    <property type="entry name" value="VOC"/>
    <property type="match status" value="1"/>
</dbReference>
<comment type="caution">
    <text evidence="3">The sequence shown here is derived from an EMBL/GenBank/DDBJ whole genome shotgun (WGS) entry which is preliminary data.</text>
</comment>
<evidence type="ECO:0000259" key="2">
    <source>
        <dbReference type="PROSITE" id="PS51819"/>
    </source>
</evidence>
<reference evidence="3 4" key="1">
    <citation type="submission" date="2020-08" db="EMBL/GenBank/DDBJ databases">
        <title>Sequencing the genomes of 1000 actinobacteria strains.</title>
        <authorList>
            <person name="Klenk H.-P."/>
        </authorList>
    </citation>
    <scope>NUCLEOTIDE SEQUENCE [LARGE SCALE GENOMIC DNA]</scope>
    <source>
        <strain evidence="3 4">DSM 45267</strain>
    </source>
</reference>